<keyword evidence="2 3" id="KW-0081">Bacteriolytic enzyme</keyword>
<dbReference type="EMBL" id="MLTE01000007">
    <property type="protein sequence ID" value="OHJ52292.1"/>
    <property type="molecule type" value="Genomic_DNA"/>
</dbReference>
<dbReference type="Pfam" id="PF00959">
    <property type="entry name" value="Phage_lysozyme"/>
    <property type="match status" value="1"/>
</dbReference>
<evidence type="ECO:0000313" key="5">
    <source>
        <dbReference type="EMBL" id="EAA8666690.1"/>
    </source>
</evidence>
<dbReference type="InterPro" id="IPR001165">
    <property type="entry name" value="T4-type_lysozyme"/>
</dbReference>
<reference evidence="10" key="1">
    <citation type="submission" date="2016-09" db="EMBL/GenBank/DDBJ databases">
        <title>Whole genome sequencing of Salmonella enterica.</title>
        <authorList>
            <person name="Bell R."/>
        </authorList>
    </citation>
    <scope>NUCLEOTIDE SEQUENCE [LARGE SCALE GENOMIC DNA]</scope>
    <source>
        <strain evidence="10">CFSAN044929</strain>
    </source>
</reference>
<dbReference type="Gene3D" id="1.10.530.40">
    <property type="match status" value="1"/>
</dbReference>
<dbReference type="GO" id="GO:0009253">
    <property type="term" value="P:peptidoglycan catabolic process"/>
    <property type="evidence" value="ECO:0007669"/>
    <property type="project" value="InterPro"/>
</dbReference>
<dbReference type="EMBL" id="RSUV01000015">
    <property type="protein sequence ID" value="MIV45597.1"/>
    <property type="molecule type" value="Genomic_DNA"/>
</dbReference>
<dbReference type="RefSeq" id="WP_023248370.1">
    <property type="nucleotide sequence ID" value="NZ_CP030180.1"/>
</dbReference>
<accession>A0A1S0ZQR5</accession>
<protein>
    <recommendedName>
        <fullName evidence="3">Lysozyme</fullName>
        <ecNumber evidence="3">3.2.1.17</ecNumber>
    </recommendedName>
</protein>
<proteinExistence type="inferred from homology"/>
<keyword evidence="1 3" id="KW-0929">Antimicrobial</keyword>
<evidence type="ECO:0000256" key="2">
    <source>
        <dbReference type="ARBA" id="ARBA00022638"/>
    </source>
</evidence>
<dbReference type="GO" id="GO:0031640">
    <property type="term" value="P:killing of cells of another organism"/>
    <property type="evidence" value="ECO:0007669"/>
    <property type="project" value="UniProtKB-KW"/>
</dbReference>
<dbReference type="PRINTS" id="PR00684">
    <property type="entry name" value="T4LYSOZYME"/>
</dbReference>
<dbReference type="GO" id="GO:0042742">
    <property type="term" value="P:defense response to bacterium"/>
    <property type="evidence" value="ECO:0007669"/>
    <property type="project" value="UniProtKB-KW"/>
</dbReference>
<evidence type="ECO:0000313" key="10">
    <source>
        <dbReference type="EMBL" id="OHJ52292.1"/>
    </source>
</evidence>
<evidence type="ECO:0000313" key="6">
    <source>
        <dbReference type="EMBL" id="MIK91758.1"/>
    </source>
</evidence>
<dbReference type="AlphaFoldDB" id="A0A1S0ZQR5"/>
<evidence type="ECO:0000313" key="13">
    <source>
        <dbReference type="Proteomes" id="UP000320106"/>
    </source>
</evidence>
<dbReference type="Proteomes" id="UP000320106">
    <property type="component" value="Unassembled WGS sequence"/>
</dbReference>
<evidence type="ECO:0000313" key="9">
    <source>
        <dbReference type="EMBL" id="MMS79789.1"/>
    </source>
</evidence>
<gene>
    <name evidence="7" type="ORF">A7E06_19275</name>
    <name evidence="10" type="ORF">A7S51_12790</name>
    <name evidence="4" type="ORF">CHC34_09525</name>
    <name evidence="9" type="ORF">D9O31_25650</name>
    <name evidence="8" type="ORF">EAK82_26325</name>
    <name evidence="11" type="ORF">FJR63_14145</name>
    <name evidence="6" type="ORF">KO51_09295</name>
    <name evidence="5" type="ORF">NL99_17185</name>
</gene>
<dbReference type="InterPro" id="IPR002196">
    <property type="entry name" value="Glyco_hydro_24"/>
</dbReference>
<reference evidence="5" key="3">
    <citation type="submission" date="2018-08" db="EMBL/GenBank/DDBJ databases">
        <authorList>
            <consortium name="GenomeTrakr network: Whole genome sequencing for foodborne pathogen traceback"/>
        </authorList>
    </citation>
    <scope>NUCLEOTIDE SEQUENCE [LARGE SCALE GENOMIC DNA]</scope>
    <source>
        <strain evidence="7">CFSAN048114</strain>
        <strain evidence="6">FLUFL-1338</strain>
        <strain evidence="5">FLUFL-367</strain>
    </source>
</reference>
<dbReference type="Proteomes" id="UP000885283">
    <property type="component" value="Unassembled WGS sequence"/>
</dbReference>
<dbReference type="EMBL" id="AAACVH010000029">
    <property type="protein sequence ID" value="EAA8666690.1"/>
    <property type="molecule type" value="Genomic_DNA"/>
</dbReference>
<dbReference type="Proteomes" id="UP000251994">
    <property type="component" value="Chromosome"/>
</dbReference>
<keyword evidence="3" id="KW-0378">Hydrolase</keyword>
<dbReference type="PANTHER" id="PTHR37406:SF1">
    <property type="entry name" value="T4-TYPE LYSOZYME 1-RELATED"/>
    <property type="match status" value="1"/>
</dbReference>
<reference evidence="8" key="4">
    <citation type="submission" date="2018-10" db="EMBL/GenBank/DDBJ databases">
        <authorList>
            <consortium name="PulseNet: The National Subtyping Network for Foodborne Disease Surveillance"/>
            <person name="Tarr C.L."/>
            <person name="Trees E."/>
            <person name="Katz L.S."/>
            <person name="Carleton-Romer H.A."/>
            <person name="Stroika S."/>
            <person name="Kucerova Z."/>
            <person name="Roache K.F."/>
            <person name="Sabol A.L."/>
            <person name="Besser J."/>
            <person name="Gerner-Smidt P."/>
        </authorList>
    </citation>
    <scope>NUCLEOTIDE SEQUENCE [LARGE SCALE GENOMIC DNA]</scope>
    <source>
        <strain evidence="8">PNUSAS038541</strain>
        <strain evidence="9">PNUSAS052121</strain>
    </source>
</reference>
<dbReference type="EMBL" id="RSMR01000007">
    <property type="protein sequence ID" value="MIK91758.1"/>
    <property type="molecule type" value="Genomic_DNA"/>
</dbReference>
<dbReference type="SUPFAM" id="SSF53955">
    <property type="entry name" value="Lysozyme-like"/>
    <property type="match status" value="1"/>
</dbReference>
<evidence type="ECO:0000256" key="3">
    <source>
        <dbReference type="RuleBase" id="RU003788"/>
    </source>
</evidence>
<dbReference type="GO" id="GO:0003796">
    <property type="term" value="F:lysozyme activity"/>
    <property type="evidence" value="ECO:0007669"/>
    <property type="project" value="UniProtKB-EC"/>
</dbReference>
<name>A0A1S0ZQR5_SALER</name>
<dbReference type="InterPro" id="IPR023346">
    <property type="entry name" value="Lysozyme-like_dom_sf"/>
</dbReference>
<dbReference type="InterPro" id="IPR023347">
    <property type="entry name" value="Lysozyme_dom_sf"/>
</dbReference>
<sequence length="161" mass="18316">MYKNSEIFSLLKMEEGVSHKPYIDSLGYPTVGVGFKLGPQGASLKNYTFCLTDNVIEAWLQENIDRVYRSMQRNEKINRALLYSNSVRADILISMAYQMGVNGLAGFNNMLVAITGQDWNNAADEMRRSIWAKQTPERAERHATVIETGQWAPVYNFVINQ</sequence>
<comment type="similarity">
    <text evidence="3">Belongs to the glycosyl hydrolase 24 family.</text>
</comment>
<dbReference type="Proteomes" id="UP000885392">
    <property type="component" value="Unassembled WGS sequence"/>
</dbReference>
<evidence type="ECO:0000313" key="8">
    <source>
        <dbReference type="EMBL" id="MLW03614.1"/>
    </source>
</evidence>
<dbReference type="CDD" id="cd00735">
    <property type="entry name" value="T4-like_lys"/>
    <property type="match status" value="1"/>
</dbReference>
<comment type="catalytic activity">
    <reaction evidence="3">
        <text>Hydrolysis of (1-&gt;4)-beta-linkages between N-acetylmuramic acid and N-acetyl-D-glucosamine residues in a peptidoglycan and between N-acetyl-D-glucosamine residues in chitodextrins.</text>
        <dbReference type="EC" id="3.2.1.17"/>
    </reaction>
</comment>
<dbReference type="EMBL" id="CP030219">
    <property type="protein sequence ID" value="AXD71187.1"/>
    <property type="molecule type" value="Genomic_DNA"/>
</dbReference>
<dbReference type="PANTHER" id="PTHR37406">
    <property type="entry name" value="T4-TYPE LYSOZYME 1-RELATED"/>
    <property type="match status" value="1"/>
</dbReference>
<reference evidence="4 12" key="2">
    <citation type="submission" date="2018-06" db="EMBL/GenBank/DDBJ databases">
        <title>Completed Genome Sequences of 32 Strains from Various Serotypes of Salmonella enterica.</title>
        <authorList>
            <person name="Nash J.H.E."/>
            <person name="Robertson J."/>
            <person name="Bessonov K."/>
        </authorList>
    </citation>
    <scope>NUCLEOTIDE SEQUENCE [LARGE SCALE GENOMIC DNA]</scope>
    <source>
        <strain evidence="4 12">SA20021456</strain>
    </source>
</reference>
<dbReference type="EMBL" id="RWAH01000049">
    <property type="protein sequence ID" value="MMS79789.1"/>
    <property type="molecule type" value="Genomic_DNA"/>
</dbReference>
<dbReference type="Proteomes" id="UP000839834">
    <property type="component" value="Unassembled WGS sequence"/>
</dbReference>
<keyword evidence="3" id="KW-0326">Glycosidase</keyword>
<evidence type="ECO:0000313" key="12">
    <source>
        <dbReference type="Proteomes" id="UP000251994"/>
    </source>
</evidence>
<evidence type="ECO:0000313" key="4">
    <source>
        <dbReference type="EMBL" id="AXD71187.1"/>
    </source>
</evidence>
<evidence type="ECO:0000256" key="1">
    <source>
        <dbReference type="ARBA" id="ARBA00022529"/>
    </source>
</evidence>
<dbReference type="EMBL" id="RVIJ01000053">
    <property type="protein sequence ID" value="MLW03614.1"/>
    <property type="molecule type" value="Genomic_DNA"/>
</dbReference>
<evidence type="ECO:0000313" key="7">
    <source>
        <dbReference type="EMBL" id="MIV45597.1"/>
    </source>
</evidence>
<reference evidence="11 13" key="5">
    <citation type="submission" date="2019-06" db="EMBL/GenBank/DDBJ databases">
        <title>Comparative genome anaysis of Salmonella and Staphylococcus aureus isolated from China.</title>
        <authorList>
            <person name="Li L."/>
        </authorList>
    </citation>
    <scope>NUCLEOTIDE SEQUENCE [LARGE SCALE GENOMIC DNA]</scope>
    <source>
        <strain evidence="11 13">GSJ/2016-Sal.-012</strain>
    </source>
</reference>
<evidence type="ECO:0000313" key="11">
    <source>
        <dbReference type="EMBL" id="TPQ11617.1"/>
    </source>
</evidence>
<dbReference type="GO" id="GO:0016998">
    <property type="term" value="P:cell wall macromolecule catabolic process"/>
    <property type="evidence" value="ECO:0007669"/>
    <property type="project" value="InterPro"/>
</dbReference>
<dbReference type="Proteomes" id="UP000866740">
    <property type="component" value="Unassembled WGS sequence"/>
</dbReference>
<dbReference type="EC" id="3.2.1.17" evidence="3"/>
<dbReference type="Proteomes" id="UP000839530">
    <property type="component" value="Unassembled WGS sequence"/>
</dbReference>
<organism evidence="10">
    <name type="scientific">Salmonella enterica</name>
    <name type="common">Salmonella choleraesuis</name>
    <dbReference type="NCBI Taxonomy" id="28901"/>
    <lineage>
        <taxon>Bacteria</taxon>
        <taxon>Pseudomonadati</taxon>
        <taxon>Pseudomonadota</taxon>
        <taxon>Gammaproteobacteria</taxon>
        <taxon>Enterobacterales</taxon>
        <taxon>Enterobacteriaceae</taxon>
        <taxon>Salmonella</taxon>
    </lineage>
</organism>
<dbReference type="EMBL" id="VFRH01000010">
    <property type="protein sequence ID" value="TPQ11617.1"/>
    <property type="molecule type" value="Genomic_DNA"/>
</dbReference>
<dbReference type="InterPro" id="IPR052619">
    <property type="entry name" value="Phage_lysozyme-like"/>
</dbReference>
<dbReference type="Proteomes" id="UP000839526">
    <property type="component" value="Unassembled WGS sequence"/>
</dbReference>